<keyword evidence="9 10" id="KW-0067">ATP-binding</keyword>
<reference evidence="14 15" key="1">
    <citation type="journal article" date="2011" name="Proc. Natl. Acad. Sci. U.S.A.">
        <title>Genetic diversity and population structure of the endangered marsupial Sarcophilus harrisii (Tasmanian devil).</title>
        <authorList>
            <person name="Miller W."/>
            <person name="Hayes V.M."/>
            <person name="Ratan A."/>
            <person name="Petersen D.C."/>
            <person name="Wittekindt N.E."/>
            <person name="Miller J."/>
            <person name="Walenz B."/>
            <person name="Knight J."/>
            <person name="Qi J."/>
            <person name="Zhao F."/>
            <person name="Wang Q."/>
            <person name="Bedoya-Reina O.C."/>
            <person name="Katiyar N."/>
            <person name="Tomsho L.P."/>
            <person name="Kasson L.M."/>
            <person name="Hardie R.A."/>
            <person name="Woodbridge P."/>
            <person name="Tindall E.A."/>
            <person name="Bertelsen M.F."/>
            <person name="Dixon D."/>
            <person name="Pyecroft S."/>
            <person name="Helgen K.M."/>
            <person name="Lesk A.M."/>
            <person name="Pringle T.H."/>
            <person name="Patterson N."/>
            <person name="Zhang Y."/>
            <person name="Kreiss A."/>
            <person name="Woods G.M."/>
            <person name="Jones M.E."/>
            <person name="Schuster S.C."/>
        </authorList>
    </citation>
    <scope>NUCLEOTIDE SEQUENCE [LARGE SCALE GENOMIC DNA]</scope>
</reference>
<dbReference type="EC" id="2.7.11.1" evidence="2"/>
<evidence type="ECO:0000259" key="12">
    <source>
        <dbReference type="PROSITE" id="PS50011"/>
    </source>
</evidence>
<keyword evidence="15" id="KW-1185">Reference proteome</keyword>
<dbReference type="InterPro" id="IPR051931">
    <property type="entry name" value="PAK3-like"/>
</dbReference>
<dbReference type="InterPro" id="IPR036936">
    <property type="entry name" value="CRIB_dom_sf"/>
</dbReference>
<dbReference type="InterPro" id="IPR011009">
    <property type="entry name" value="Kinase-like_dom_sf"/>
</dbReference>
<feature type="domain" description="Protein kinase" evidence="12">
    <location>
        <begin position="335"/>
        <end position="586"/>
    </location>
</feature>
<dbReference type="FunFam" id="1.10.510.10:FF:000011">
    <property type="entry name" value="Non-specific serine/threonine protein kinase"/>
    <property type="match status" value="1"/>
</dbReference>
<dbReference type="FunCoup" id="A0A7N4NQK9">
    <property type="interactions" value="1379"/>
</dbReference>
<evidence type="ECO:0000256" key="8">
    <source>
        <dbReference type="ARBA" id="ARBA00022777"/>
    </source>
</evidence>
<dbReference type="PROSITE" id="PS00108">
    <property type="entry name" value="PROTEIN_KINASE_ST"/>
    <property type="match status" value="1"/>
</dbReference>
<dbReference type="PROSITE" id="PS00107">
    <property type="entry name" value="PROTEIN_KINASE_ATP"/>
    <property type="match status" value="1"/>
</dbReference>
<keyword evidence="4" id="KW-0723">Serine/threonine-protein kinase</keyword>
<dbReference type="Ensembl" id="ENSSHAT00000028668.1">
    <property type="protein sequence ID" value="ENSSHAP00000026683.1"/>
    <property type="gene ID" value="ENSSHAG00000004617.2"/>
</dbReference>
<dbReference type="PANTHER" id="PTHR45832:SF11">
    <property type="entry name" value="SERINE_THREONINE-PROTEIN KINASE PAK 3"/>
    <property type="match status" value="1"/>
</dbReference>
<feature type="compositionally biased region" description="Polar residues" evidence="11">
    <location>
        <begin position="18"/>
        <end position="32"/>
    </location>
</feature>
<feature type="region of interest" description="Disordered" evidence="11">
    <location>
        <begin position="1"/>
        <end position="72"/>
    </location>
</feature>
<feature type="compositionally biased region" description="Polar residues" evidence="11">
    <location>
        <begin position="283"/>
        <end position="293"/>
    </location>
</feature>
<feature type="compositionally biased region" description="Acidic residues" evidence="11">
    <location>
        <begin position="230"/>
        <end position="246"/>
    </location>
</feature>
<dbReference type="PROSITE" id="PS50108">
    <property type="entry name" value="CRIB"/>
    <property type="match status" value="1"/>
</dbReference>
<evidence type="ECO:0000256" key="4">
    <source>
        <dbReference type="ARBA" id="ARBA00022527"/>
    </source>
</evidence>
<evidence type="ECO:0000256" key="1">
    <source>
        <dbReference type="ARBA" id="ARBA00004496"/>
    </source>
</evidence>
<feature type="domain" description="CRIB" evidence="13">
    <location>
        <begin position="70"/>
        <end position="83"/>
    </location>
</feature>
<dbReference type="InterPro" id="IPR033923">
    <property type="entry name" value="PAK_BD"/>
</dbReference>
<dbReference type="InterPro" id="IPR000719">
    <property type="entry name" value="Prot_kinase_dom"/>
</dbReference>
<protein>
    <recommendedName>
        <fullName evidence="2">non-specific serine/threonine protein kinase</fullName>
        <ecNumber evidence="2">2.7.11.1</ecNumber>
    </recommendedName>
</protein>
<dbReference type="GO" id="GO:0005737">
    <property type="term" value="C:cytoplasm"/>
    <property type="evidence" value="ECO:0007669"/>
    <property type="project" value="UniProtKB-SubCell"/>
</dbReference>
<comment type="subcellular location">
    <subcellularLocation>
        <location evidence="1">Cytoplasm</location>
    </subcellularLocation>
</comment>
<keyword evidence="5" id="KW-0021">Allosteric enzyme</keyword>
<evidence type="ECO:0000313" key="15">
    <source>
        <dbReference type="Proteomes" id="UP000007648"/>
    </source>
</evidence>
<evidence type="ECO:0000256" key="9">
    <source>
        <dbReference type="ARBA" id="ARBA00022840"/>
    </source>
</evidence>
<feature type="region of interest" description="Disordered" evidence="11">
    <location>
        <begin position="273"/>
        <end position="307"/>
    </location>
</feature>
<dbReference type="GO" id="GO:0004674">
    <property type="term" value="F:protein serine/threonine kinase activity"/>
    <property type="evidence" value="ECO:0007669"/>
    <property type="project" value="UniProtKB-KW"/>
</dbReference>
<evidence type="ECO:0000256" key="11">
    <source>
        <dbReference type="SAM" id="MobiDB-lite"/>
    </source>
</evidence>
<dbReference type="GO" id="GO:0030833">
    <property type="term" value="P:regulation of actin filament polymerization"/>
    <property type="evidence" value="ECO:0007669"/>
    <property type="project" value="Ensembl"/>
</dbReference>
<dbReference type="CDD" id="cd01093">
    <property type="entry name" value="CRIB_PAK_like"/>
    <property type="match status" value="1"/>
</dbReference>
<dbReference type="GO" id="GO:0004708">
    <property type="term" value="F:MAP kinase kinase activity"/>
    <property type="evidence" value="ECO:0007669"/>
    <property type="project" value="Ensembl"/>
</dbReference>
<name>A0A7N4NQK9_SARHA</name>
<dbReference type="GO" id="GO:0005524">
    <property type="term" value="F:ATP binding"/>
    <property type="evidence" value="ECO:0007669"/>
    <property type="project" value="UniProtKB-UniRule"/>
</dbReference>
<dbReference type="InParanoid" id="A0A7N4NQK9"/>
<evidence type="ECO:0000256" key="10">
    <source>
        <dbReference type="PROSITE-ProRule" id="PRU10141"/>
    </source>
</evidence>
<evidence type="ECO:0000256" key="3">
    <source>
        <dbReference type="ARBA" id="ARBA00022490"/>
    </source>
</evidence>
<keyword evidence="3" id="KW-0963">Cytoplasm</keyword>
<feature type="binding site" evidence="10">
    <location>
        <position position="364"/>
    </location>
    <ligand>
        <name>ATP</name>
        <dbReference type="ChEBI" id="CHEBI:30616"/>
    </ligand>
</feature>
<dbReference type="OrthoDB" id="1022360at2759"/>
<dbReference type="FunFam" id="3.30.200.20:FF:000069">
    <property type="entry name" value="Non-specific serine/threonine protein kinase"/>
    <property type="match status" value="1"/>
</dbReference>
<dbReference type="InterPro" id="IPR008271">
    <property type="entry name" value="Ser/Thr_kinase_AS"/>
</dbReference>
<dbReference type="GeneTree" id="ENSGT00950000182988"/>
<dbReference type="Gene3D" id="3.30.200.20">
    <property type="entry name" value="Phosphorylase Kinase, domain 1"/>
    <property type="match status" value="1"/>
</dbReference>
<dbReference type="SMART" id="SM00285">
    <property type="entry name" value="PBD"/>
    <property type="match status" value="1"/>
</dbReference>
<gene>
    <name evidence="14" type="primary">PAK3</name>
</gene>
<dbReference type="Gene3D" id="1.10.510.10">
    <property type="entry name" value="Transferase(Phosphotransferase) domain 1"/>
    <property type="match status" value="1"/>
</dbReference>
<evidence type="ECO:0000313" key="14">
    <source>
        <dbReference type="Ensembl" id="ENSSHAP00000026683.1"/>
    </source>
</evidence>
<feature type="compositionally biased region" description="Basic and acidic residues" evidence="11">
    <location>
        <begin position="63"/>
        <end position="72"/>
    </location>
</feature>
<evidence type="ECO:0000256" key="5">
    <source>
        <dbReference type="ARBA" id="ARBA00022533"/>
    </source>
</evidence>
<dbReference type="InterPro" id="IPR017441">
    <property type="entry name" value="Protein_kinase_ATP_BS"/>
</dbReference>
<dbReference type="SMART" id="SM00220">
    <property type="entry name" value="S_TKc"/>
    <property type="match status" value="1"/>
</dbReference>
<keyword evidence="7 10" id="KW-0547">Nucleotide-binding</keyword>
<feature type="region of interest" description="Disordered" evidence="11">
    <location>
        <begin position="213"/>
        <end position="256"/>
    </location>
</feature>
<reference evidence="14" key="3">
    <citation type="submission" date="2025-09" db="UniProtKB">
        <authorList>
            <consortium name="Ensembl"/>
        </authorList>
    </citation>
    <scope>IDENTIFICATION</scope>
</reference>
<dbReference type="AlphaFoldDB" id="A0A7N4NQK9"/>
<dbReference type="PROSITE" id="PS50011">
    <property type="entry name" value="PROTEIN_KINASE_DOM"/>
    <property type="match status" value="1"/>
</dbReference>
<evidence type="ECO:0000259" key="13">
    <source>
        <dbReference type="PROSITE" id="PS50108"/>
    </source>
</evidence>
<dbReference type="SUPFAM" id="SSF56112">
    <property type="entry name" value="Protein kinase-like (PK-like)"/>
    <property type="match status" value="1"/>
</dbReference>
<dbReference type="PANTHER" id="PTHR45832">
    <property type="entry name" value="SERINE/THREONINE-PROTEIN KINASE SAMKA-RELATED-RELATED"/>
    <property type="match status" value="1"/>
</dbReference>
<dbReference type="InterPro" id="IPR000095">
    <property type="entry name" value="CRIB_dom"/>
</dbReference>
<organism evidence="14 15">
    <name type="scientific">Sarcophilus harrisii</name>
    <name type="common">Tasmanian devil</name>
    <name type="synonym">Sarcophilus laniarius</name>
    <dbReference type="NCBI Taxonomy" id="9305"/>
    <lineage>
        <taxon>Eukaryota</taxon>
        <taxon>Metazoa</taxon>
        <taxon>Chordata</taxon>
        <taxon>Craniata</taxon>
        <taxon>Vertebrata</taxon>
        <taxon>Euteleostomi</taxon>
        <taxon>Mammalia</taxon>
        <taxon>Metatheria</taxon>
        <taxon>Dasyuromorphia</taxon>
        <taxon>Dasyuridae</taxon>
        <taxon>Sarcophilus</taxon>
    </lineage>
</organism>
<reference evidence="14" key="2">
    <citation type="submission" date="2025-08" db="UniProtKB">
        <authorList>
            <consortium name="Ensembl"/>
        </authorList>
    </citation>
    <scope>IDENTIFICATION</scope>
</reference>
<evidence type="ECO:0000256" key="2">
    <source>
        <dbReference type="ARBA" id="ARBA00012513"/>
    </source>
</evidence>
<dbReference type="Gene3D" id="3.90.810.10">
    <property type="entry name" value="CRIB domain"/>
    <property type="match status" value="1"/>
</dbReference>
<evidence type="ECO:0000256" key="7">
    <source>
        <dbReference type="ARBA" id="ARBA00022741"/>
    </source>
</evidence>
<evidence type="ECO:0000256" key="6">
    <source>
        <dbReference type="ARBA" id="ARBA00022679"/>
    </source>
</evidence>
<dbReference type="Pfam" id="PF00786">
    <property type="entry name" value="PBD"/>
    <property type="match status" value="2"/>
</dbReference>
<dbReference type="Proteomes" id="UP000007648">
    <property type="component" value="Unassembled WGS sequence"/>
</dbReference>
<proteinExistence type="predicted"/>
<sequence>MSDSADSEEKPPAPPLRMNSNNRDSSALNHSSKPLPVAPEEKNKKARLRSIFPGGGDKTNKKKEKERPEISLPSDFEHTIHVGFDAVTGEFTRALPCNKVHQGKAIVPLAGAAGLGLIQCVEGLEARGIPEQWARLLQTSNITKLEQKRNPQAVLDVLKFYDSKETVNNQKYMSFTSGDRSAHGYLAAHPSQTLIPRPASLCYLDTSAAEGVKAQSTKTASEPPLAPPVSEEEDEDEEEEEEEENEPPPVIAPRPEHTKSIYTRSVMDAALPAAPPKEASAPTAENSPSNTLYRNADRQRKKSKMTDEEILEKLNEETESQRGSIVSIGDPKKKYTRFEKIGQGASGTVYTALDIATGQEVAIKQMNLQQQPKKELIINEILVMRENKNPNIVNYLDSYLVGDELWVVMEYLAGGSLTDVVTETCMDEGQIAAVCRECLQALDFLHSNQVIHRDIKSDNILLGMDGSVKLTDFGFCAQITPEQSKRSTMVGTPYWMAPEVVTRKAYGPKVDIWSLGIMAIEMVEGEPPYLNENPLRALYLIATNGTPELQNPERLSPVFRDFLNRCLEMDVDRRGSAKELLQHPFLKLAKPLSSLTPLILAAKEAIKNSSR</sequence>
<accession>A0A7N4NQK9</accession>
<keyword evidence="8" id="KW-0418">Kinase</keyword>
<keyword evidence="6" id="KW-0808">Transferase</keyword>
<dbReference type="Pfam" id="PF00069">
    <property type="entry name" value="Pkinase"/>
    <property type="match status" value="1"/>
</dbReference>